<evidence type="ECO:0000256" key="9">
    <source>
        <dbReference type="ARBA" id="ARBA00023136"/>
    </source>
</evidence>
<accession>A0ABV6SBT5</accession>
<dbReference type="Gene3D" id="3.30.1150.10">
    <property type="match status" value="1"/>
</dbReference>
<comment type="subcellular location">
    <subcellularLocation>
        <location evidence="1">Cell inner membrane</location>
        <topology evidence="1">Single-pass membrane protein</topology>
        <orientation evidence="1">Periplasmic side</orientation>
    </subcellularLocation>
</comment>
<reference evidence="12 13" key="1">
    <citation type="submission" date="2024-09" db="EMBL/GenBank/DDBJ databases">
        <authorList>
            <person name="Sun Q."/>
            <person name="Mori K."/>
        </authorList>
    </citation>
    <scope>NUCLEOTIDE SEQUENCE [LARGE SCALE GENOMIC DNA]</scope>
    <source>
        <strain evidence="12 13">CICC 11035S</strain>
    </source>
</reference>
<dbReference type="RefSeq" id="WP_267218509.1">
    <property type="nucleotide sequence ID" value="NZ_JAPCWC010000001.1"/>
</dbReference>
<protein>
    <submittedName>
        <fullName evidence="12">TonB family protein</fullName>
    </submittedName>
</protein>
<keyword evidence="7" id="KW-0653">Protein transport</keyword>
<gene>
    <name evidence="12" type="ORF">ACFFF8_19150</name>
</gene>
<sequence length="242" mass="25082">MLGSRTVSAGLAGGVHAALLTALLLSWHAAPTNGPDARHGLTVMSLAAPQPPAQETEPTQAPASRHTSTHAETASLVRRQDVPPPLLVLPGTATPAALATPGTAAMPGTTNLPPSLDRSMPSDAAATAQNGSAASAAEVPSTRRTAASDGYALRVFRHIRRYKAFPAALAGKGCEGTVLARFSLTREGRIDRLTLARSSGFGELDRLALEQLRQAAPFPKPPSSAAEDALSFLVPMTYRLEA</sequence>
<dbReference type="NCBIfam" id="TIGR01352">
    <property type="entry name" value="tonB_Cterm"/>
    <property type="match status" value="1"/>
</dbReference>
<dbReference type="PANTHER" id="PTHR33446:SF2">
    <property type="entry name" value="PROTEIN TONB"/>
    <property type="match status" value="1"/>
</dbReference>
<dbReference type="Proteomes" id="UP001589858">
    <property type="component" value="Unassembled WGS sequence"/>
</dbReference>
<keyword evidence="9" id="KW-0472">Membrane</keyword>
<dbReference type="InterPro" id="IPR037682">
    <property type="entry name" value="TonB_C"/>
</dbReference>
<keyword evidence="3" id="KW-0813">Transport</keyword>
<feature type="compositionally biased region" description="Low complexity" evidence="10">
    <location>
        <begin position="53"/>
        <end position="63"/>
    </location>
</feature>
<feature type="compositionally biased region" description="Low complexity" evidence="10">
    <location>
        <begin position="122"/>
        <end position="137"/>
    </location>
</feature>
<dbReference type="PROSITE" id="PS52015">
    <property type="entry name" value="TONB_CTD"/>
    <property type="match status" value="1"/>
</dbReference>
<evidence type="ECO:0000256" key="3">
    <source>
        <dbReference type="ARBA" id="ARBA00022448"/>
    </source>
</evidence>
<dbReference type="SUPFAM" id="SSF74653">
    <property type="entry name" value="TolA/TonB C-terminal domain"/>
    <property type="match status" value="1"/>
</dbReference>
<evidence type="ECO:0000256" key="8">
    <source>
        <dbReference type="ARBA" id="ARBA00022989"/>
    </source>
</evidence>
<evidence type="ECO:0000256" key="10">
    <source>
        <dbReference type="SAM" id="MobiDB-lite"/>
    </source>
</evidence>
<feature type="region of interest" description="Disordered" evidence="10">
    <location>
        <begin position="98"/>
        <end position="142"/>
    </location>
</feature>
<evidence type="ECO:0000256" key="4">
    <source>
        <dbReference type="ARBA" id="ARBA00022475"/>
    </source>
</evidence>
<dbReference type="InterPro" id="IPR006260">
    <property type="entry name" value="TonB/TolA_C"/>
</dbReference>
<feature type="compositionally biased region" description="Low complexity" evidence="10">
    <location>
        <begin position="98"/>
        <end position="110"/>
    </location>
</feature>
<evidence type="ECO:0000256" key="7">
    <source>
        <dbReference type="ARBA" id="ARBA00022927"/>
    </source>
</evidence>
<name>A0ABV6SBT5_9SPHN</name>
<evidence type="ECO:0000313" key="12">
    <source>
        <dbReference type="EMBL" id="MFC0686705.1"/>
    </source>
</evidence>
<keyword evidence="6" id="KW-0812">Transmembrane</keyword>
<dbReference type="PANTHER" id="PTHR33446">
    <property type="entry name" value="PROTEIN TONB-RELATED"/>
    <property type="match status" value="1"/>
</dbReference>
<evidence type="ECO:0000256" key="2">
    <source>
        <dbReference type="ARBA" id="ARBA00006555"/>
    </source>
</evidence>
<evidence type="ECO:0000256" key="5">
    <source>
        <dbReference type="ARBA" id="ARBA00022519"/>
    </source>
</evidence>
<dbReference type="InterPro" id="IPR051045">
    <property type="entry name" value="TonB-dependent_transducer"/>
</dbReference>
<evidence type="ECO:0000256" key="6">
    <source>
        <dbReference type="ARBA" id="ARBA00022692"/>
    </source>
</evidence>
<keyword evidence="8" id="KW-1133">Transmembrane helix</keyword>
<dbReference type="Pfam" id="PF03544">
    <property type="entry name" value="TonB_C"/>
    <property type="match status" value="1"/>
</dbReference>
<feature type="domain" description="TonB C-terminal" evidence="11">
    <location>
        <begin position="150"/>
        <end position="242"/>
    </location>
</feature>
<dbReference type="EMBL" id="JBHLTM010000075">
    <property type="protein sequence ID" value="MFC0686705.1"/>
    <property type="molecule type" value="Genomic_DNA"/>
</dbReference>
<evidence type="ECO:0000256" key="1">
    <source>
        <dbReference type="ARBA" id="ARBA00004383"/>
    </source>
</evidence>
<keyword evidence="4" id="KW-1003">Cell membrane</keyword>
<keyword evidence="5" id="KW-0997">Cell inner membrane</keyword>
<comment type="similarity">
    <text evidence="2">Belongs to the TonB family.</text>
</comment>
<evidence type="ECO:0000259" key="11">
    <source>
        <dbReference type="PROSITE" id="PS52015"/>
    </source>
</evidence>
<keyword evidence="13" id="KW-1185">Reference proteome</keyword>
<proteinExistence type="inferred from homology"/>
<feature type="region of interest" description="Disordered" evidence="10">
    <location>
        <begin position="49"/>
        <end position="83"/>
    </location>
</feature>
<evidence type="ECO:0000313" key="13">
    <source>
        <dbReference type="Proteomes" id="UP001589858"/>
    </source>
</evidence>
<organism evidence="12 13">
    <name type="scientific">Novosphingobium clariflavum</name>
    <dbReference type="NCBI Taxonomy" id="2029884"/>
    <lineage>
        <taxon>Bacteria</taxon>
        <taxon>Pseudomonadati</taxon>
        <taxon>Pseudomonadota</taxon>
        <taxon>Alphaproteobacteria</taxon>
        <taxon>Sphingomonadales</taxon>
        <taxon>Sphingomonadaceae</taxon>
        <taxon>Novosphingobium</taxon>
    </lineage>
</organism>
<comment type="caution">
    <text evidence="12">The sequence shown here is derived from an EMBL/GenBank/DDBJ whole genome shotgun (WGS) entry which is preliminary data.</text>
</comment>